<organism evidence="1 2">
    <name type="scientific">Caerostris darwini</name>
    <dbReference type="NCBI Taxonomy" id="1538125"/>
    <lineage>
        <taxon>Eukaryota</taxon>
        <taxon>Metazoa</taxon>
        <taxon>Ecdysozoa</taxon>
        <taxon>Arthropoda</taxon>
        <taxon>Chelicerata</taxon>
        <taxon>Arachnida</taxon>
        <taxon>Araneae</taxon>
        <taxon>Araneomorphae</taxon>
        <taxon>Entelegynae</taxon>
        <taxon>Araneoidea</taxon>
        <taxon>Araneidae</taxon>
        <taxon>Caerostris</taxon>
    </lineage>
</organism>
<reference evidence="1 2" key="1">
    <citation type="submission" date="2021-06" db="EMBL/GenBank/DDBJ databases">
        <title>Caerostris darwini draft genome.</title>
        <authorList>
            <person name="Kono N."/>
            <person name="Arakawa K."/>
        </authorList>
    </citation>
    <scope>NUCLEOTIDE SEQUENCE [LARGE SCALE GENOMIC DNA]</scope>
</reference>
<name>A0AAV4VEW6_9ARAC</name>
<dbReference type="AlphaFoldDB" id="A0AAV4VEW6"/>
<proteinExistence type="predicted"/>
<evidence type="ECO:0000313" key="1">
    <source>
        <dbReference type="EMBL" id="GIY68429.1"/>
    </source>
</evidence>
<dbReference type="Proteomes" id="UP001054837">
    <property type="component" value="Unassembled WGS sequence"/>
</dbReference>
<accession>A0AAV4VEW6</accession>
<sequence length="141" mass="16690">MRKYFDEIEEEDFRSFVSSHANGGILIPTSEDALKIVREFGIPNSKIKGTHLKYLHDDYYPFQEMHNNRCSLKLSKSPETLNIQDENKIIEYLLENLSISSEQAVNRLQTKCSYCGEKCFKYVMFQVLFRLRGRRRIKEIK</sequence>
<keyword evidence="2" id="KW-1185">Reference proteome</keyword>
<evidence type="ECO:0000313" key="2">
    <source>
        <dbReference type="Proteomes" id="UP001054837"/>
    </source>
</evidence>
<gene>
    <name evidence="1" type="ORF">CDAR_463361</name>
</gene>
<protein>
    <submittedName>
        <fullName evidence="1">Uncharacterized protein</fullName>
    </submittedName>
</protein>
<dbReference type="EMBL" id="BPLQ01012868">
    <property type="protein sequence ID" value="GIY68429.1"/>
    <property type="molecule type" value="Genomic_DNA"/>
</dbReference>
<comment type="caution">
    <text evidence="1">The sequence shown here is derived from an EMBL/GenBank/DDBJ whole genome shotgun (WGS) entry which is preliminary data.</text>
</comment>